<dbReference type="GO" id="GO:0009113">
    <property type="term" value="P:purine nucleobase biosynthetic process"/>
    <property type="evidence" value="ECO:0007669"/>
    <property type="project" value="InterPro"/>
</dbReference>
<dbReference type="InterPro" id="IPR005854">
    <property type="entry name" value="PurF"/>
</dbReference>
<accession>A0A3B0TEJ3</accession>
<dbReference type="GO" id="GO:0006189">
    <property type="term" value="P:'de novo' IMP biosynthetic process"/>
    <property type="evidence" value="ECO:0007669"/>
    <property type="project" value="UniProtKB-UniPathway"/>
</dbReference>
<feature type="non-terminal residue" evidence="9">
    <location>
        <position position="1"/>
    </location>
</feature>
<comment type="similarity">
    <text evidence="2">In the C-terminal section; belongs to the purine/pyrimidine phosphoribosyltransferase family.</text>
</comment>
<evidence type="ECO:0000256" key="4">
    <source>
        <dbReference type="ARBA" id="ARBA00022676"/>
    </source>
</evidence>
<dbReference type="SUPFAM" id="SSF56235">
    <property type="entry name" value="N-terminal nucleophile aminohydrolases (Ntn hydrolases)"/>
    <property type="match status" value="1"/>
</dbReference>
<feature type="domain" description="Glutamine amidotransferase type-2" evidence="8">
    <location>
        <begin position="1"/>
        <end position="158"/>
    </location>
</feature>
<protein>
    <recommendedName>
        <fullName evidence="3">amidophosphoribosyltransferase</fullName>
        <ecNumber evidence="3">2.4.2.14</ecNumber>
    </recommendedName>
</protein>
<proteinExistence type="inferred from homology"/>
<dbReference type="CDD" id="cd06223">
    <property type="entry name" value="PRTases_typeI"/>
    <property type="match status" value="1"/>
</dbReference>
<evidence type="ECO:0000256" key="3">
    <source>
        <dbReference type="ARBA" id="ARBA00011941"/>
    </source>
</evidence>
<dbReference type="PROSITE" id="PS51278">
    <property type="entry name" value="GATASE_TYPE_2"/>
    <property type="match status" value="1"/>
</dbReference>
<dbReference type="Pfam" id="PF00156">
    <property type="entry name" value="Pribosyltran"/>
    <property type="match status" value="1"/>
</dbReference>
<dbReference type="Gene3D" id="3.40.50.2020">
    <property type="match status" value="1"/>
</dbReference>
<dbReference type="InterPro" id="IPR000836">
    <property type="entry name" value="PRTase_dom"/>
</dbReference>
<dbReference type="InterPro" id="IPR029055">
    <property type="entry name" value="Ntn_hydrolases_N"/>
</dbReference>
<evidence type="ECO:0000313" key="9">
    <source>
        <dbReference type="EMBL" id="VAW14563.1"/>
    </source>
</evidence>
<dbReference type="Gene3D" id="3.60.20.10">
    <property type="entry name" value="Glutamine Phosphoribosylpyrophosphate, subunit 1, domain 1"/>
    <property type="match status" value="1"/>
</dbReference>
<dbReference type="PANTHER" id="PTHR11907">
    <property type="entry name" value="AMIDOPHOSPHORIBOSYLTRANSFERASE"/>
    <property type="match status" value="1"/>
</dbReference>
<keyword evidence="4 9" id="KW-0328">Glycosyltransferase</keyword>
<keyword evidence="7" id="KW-0315">Glutamine amidotransferase</keyword>
<dbReference type="GO" id="GO:0004044">
    <property type="term" value="F:amidophosphoribosyltransferase activity"/>
    <property type="evidence" value="ECO:0007669"/>
    <property type="project" value="UniProtKB-EC"/>
</dbReference>
<evidence type="ECO:0000256" key="7">
    <source>
        <dbReference type="ARBA" id="ARBA00022962"/>
    </source>
</evidence>
<evidence type="ECO:0000259" key="8">
    <source>
        <dbReference type="PROSITE" id="PS51278"/>
    </source>
</evidence>
<organism evidence="9">
    <name type="scientific">hydrothermal vent metagenome</name>
    <dbReference type="NCBI Taxonomy" id="652676"/>
    <lineage>
        <taxon>unclassified sequences</taxon>
        <taxon>metagenomes</taxon>
        <taxon>ecological metagenomes</taxon>
    </lineage>
</organism>
<dbReference type="EC" id="2.4.2.14" evidence="3"/>
<name>A0A3B0TEJ3_9ZZZZ</name>
<evidence type="ECO:0000256" key="2">
    <source>
        <dbReference type="ARBA" id="ARBA00010138"/>
    </source>
</evidence>
<gene>
    <name evidence="9" type="ORF">MNBD_BACTEROID05-261</name>
</gene>
<comment type="pathway">
    <text evidence="1">Purine metabolism; IMP biosynthesis via de novo pathway; N(1)-(5-phospho-D-ribosyl)glycinamide from 5-phospho-alpha-D-ribose 1-diphosphate: step 1/2.</text>
</comment>
<evidence type="ECO:0000256" key="1">
    <source>
        <dbReference type="ARBA" id="ARBA00005209"/>
    </source>
</evidence>
<dbReference type="EMBL" id="UOEN01000225">
    <property type="protein sequence ID" value="VAW14563.1"/>
    <property type="molecule type" value="Genomic_DNA"/>
</dbReference>
<dbReference type="Pfam" id="PF13537">
    <property type="entry name" value="GATase_7"/>
    <property type="match status" value="1"/>
</dbReference>
<evidence type="ECO:0000256" key="6">
    <source>
        <dbReference type="ARBA" id="ARBA00022755"/>
    </source>
</evidence>
<dbReference type="SUPFAM" id="SSF53271">
    <property type="entry name" value="PRTase-like"/>
    <property type="match status" value="1"/>
</dbReference>
<keyword evidence="6" id="KW-0658">Purine biosynthesis</keyword>
<keyword evidence="5 9" id="KW-0808">Transferase</keyword>
<sequence length="398" mass="44537">LKGETAIGHCRYSTTGSSNFKNIQPFLVTHKKKPIAVAHNGNLTNTESLYNRLEEEGSIFQTTMDSEIIVHLLARSRNGDEKKWFCDVLSQLEGAFSLIFLTGETLVGARDSQGFRPLCLGEIDGNYILASESCAFDLTHAKFIREVEPGEVVFLKGNKIESVFFSQKKNKQPAHCIFENIYFARPDSNIFDDSIYQVRKRLGAQLAKEDSVVGADFVMGIPDSGNYAAAGYAQEVNLPLEIGIVRNHYIGRTFIQPSQFLRDFRVRVKLNPIRSVLKGKKVIVVEDSIVRGTTSRSRVAELRKAGAKEIHMRISCPPIKSPCFYGIDFPSNDELIAFKKTVKEISDFIQVDTLEFLSLEGMLSVMKNSENFCDACFTGKYPVDIPKNKSKYLLEGAS</sequence>
<dbReference type="AlphaFoldDB" id="A0A3B0TEJ3"/>
<reference evidence="9" key="1">
    <citation type="submission" date="2018-06" db="EMBL/GenBank/DDBJ databases">
        <authorList>
            <person name="Zhirakovskaya E."/>
        </authorList>
    </citation>
    <scope>NUCLEOTIDE SEQUENCE</scope>
</reference>
<dbReference type="InterPro" id="IPR029057">
    <property type="entry name" value="PRTase-like"/>
</dbReference>
<dbReference type="InterPro" id="IPR017932">
    <property type="entry name" value="GATase_2_dom"/>
</dbReference>
<evidence type="ECO:0000256" key="5">
    <source>
        <dbReference type="ARBA" id="ARBA00022679"/>
    </source>
</evidence>
<dbReference type="NCBIfam" id="TIGR01134">
    <property type="entry name" value="purF"/>
    <property type="match status" value="1"/>
</dbReference>
<dbReference type="UniPathway" id="UPA00074">
    <property type="reaction ID" value="UER00124"/>
</dbReference>